<evidence type="ECO:0000313" key="2">
    <source>
        <dbReference type="Proteomes" id="UP000050525"/>
    </source>
</evidence>
<organism evidence="1 2">
    <name type="scientific">Alligator mississippiensis</name>
    <name type="common">American alligator</name>
    <dbReference type="NCBI Taxonomy" id="8496"/>
    <lineage>
        <taxon>Eukaryota</taxon>
        <taxon>Metazoa</taxon>
        <taxon>Chordata</taxon>
        <taxon>Craniata</taxon>
        <taxon>Vertebrata</taxon>
        <taxon>Euteleostomi</taxon>
        <taxon>Archelosauria</taxon>
        <taxon>Archosauria</taxon>
        <taxon>Crocodylia</taxon>
        <taxon>Alligatoridae</taxon>
        <taxon>Alligatorinae</taxon>
        <taxon>Alligator</taxon>
    </lineage>
</organism>
<sequence length="72" mass="7471">MAPHSGKESRRVFAMAGTAGHCPAGYRDTAAPVGVLEAISQLSYPAGLEGKRIRSSEITGTSGAWRPVASSR</sequence>
<protein>
    <submittedName>
        <fullName evidence="1">Uncharacterized protein</fullName>
    </submittedName>
</protein>
<dbReference type="Proteomes" id="UP000050525">
    <property type="component" value="Unassembled WGS sequence"/>
</dbReference>
<proteinExistence type="predicted"/>
<evidence type="ECO:0000313" key="1">
    <source>
        <dbReference type="EMBL" id="KYO42104.1"/>
    </source>
</evidence>
<reference evidence="1 2" key="1">
    <citation type="journal article" date="2012" name="Genome Biol.">
        <title>Sequencing three crocodilian genomes to illuminate the evolution of archosaurs and amniotes.</title>
        <authorList>
            <person name="St John J.A."/>
            <person name="Braun E.L."/>
            <person name="Isberg S.R."/>
            <person name="Miles L.G."/>
            <person name="Chong A.Y."/>
            <person name="Gongora J."/>
            <person name="Dalzell P."/>
            <person name="Moran C."/>
            <person name="Bed'hom B."/>
            <person name="Abzhanov A."/>
            <person name="Burgess S.C."/>
            <person name="Cooksey A.M."/>
            <person name="Castoe T.A."/>
            <person name="Crawford N.G."/>
            <person name="Densmore L.D."/>
            <person name="Drew J.C."/>
            <person name="Edwards S.V."/>
            <person name="Faircloth B.C."/>
            <person name="Fujita M.K."/>
            <person name="Greenwold M.J."/>
            <person name="Hoffmann F.G."/>
            <person name="Howard J.M."/>
            <person name="Iguchi T."/>
            <person name="Janes D.E."/>
            <person name="Khan S.Y."/>
            <person name="Kohno S."/>
            <person name="de Koning A.J."/>
            <person name="Lance S.L."/>
            <person name="McCarthy F.M."/>
            <person name="McCormack J.E."/>
            <person name="Merchant M.E."/>
            <person name="Peterson D.G."/>
            <person name="Pollock D.D."/>
            <person name="Pourmand N."/>
            <person name="Raney B.J."/>
            <person name="Roessler K.A."/>
            <person name="Sanford J.R."/>
            <person name="Sawyer R.H."/>
            <person name="Schmidt C.J."/>
            <person name="Triplett E.W."/>
            <person name="Tuberville T.D."/>
            <person name="Venegas-Anaya M."/>
            <person name="Howard J.T."/>
            <person name="Jarvis E.D."/>
            <person name="Guillette L.J.Jr."/>
            <person name="Glenn T.C."/>
            <person name="Green R.E."/>
            <person name="Ray D.A."/>
        </authorList>
    </citation>
    <scope>NUCLEOTIDE SEQUENCE [LARGE SCALE GENOMIC DNA]</scope>
    <source>
        <strain evidence="1">KSC_2009_1</strain>
    </source>
</reference>
<comment type="caution">
    <text evidence="1">The sequence shown here is derived from an EMBL/GenBank/DDBJ whole genome shotgun (WGS) entry which is preliminary data.</text>
</comment>
<name>A0A151NZA0_ALLMI</name>
<accession>A0A151NZA0</accession>
<keyword evidence="2" id="KW-1185">Reference proteome</keyword>
<gene>
    <name evidence="1" type="ORF">Y1Q_0002746</name>
</gene>
<dbReference type="AlphaFoldDB" id="A0A151NZA0"/>
<dbReference type="EMBL" id="AKHW03001485">
    <property type="protein sequence ID" value="KYO42104.1"/>
    <property type="molecule type" value="Genomic_DNA"/>
</dbReference>